<reference evidence="2" key="1">
    <citation type="submission" date="2015-04" db="UniProtKB">
        <authorList>
            <consortium name="EnsemblPlants"/>
        </authorList>
    </citation>
    <scope>IDENTIFICATION</scope>
</reference>
<reference evidence="2" key="2">
    <citation type="submission" date="2018-05" db="EMBL/GenBank/DDBJ databases">
        <title>OpunRS2 (Oryza punctata Reference Sequence Version 2).</title>
        <authorList>
            <person name="Zhang J."/>
            <person name="Kudrna D."/>
            <person name="Lee S."/>
            <person name="Talag J."/>
            <person name="Welchert J."/>
            <person name="Wing R.A."/>
        </authorList>
    </citation>
    <scope>NUCLEOTIDE SEQUENCE [LARGE SCALE GENOMIC DNA]</scope>
</reference>
<organism evidence="2">
    <name type="scientific">Oryza punctata</name>
    <name type="common">Red rice</name>
    <dbReference type="NCBI Taxonomy" id="4537"/>
    <lineage>
        <taxon>Eukaryota</taxon>
        <taxon>Viridiplantae</taxon>
        <taxon>Streptophyta</taxon>
        <taxon>Embryophyta</taxon>
        <taxon>Tracheophyta</taxon>
        <taxon>Spermatophyta</taxon>
        <taxon>Magnoliopsida</taxon>
        <taxon>Liliopsida</taxon>
        <taxon>Poales</taxon>
        <taxon>Poaceae</taxon>
        <taxon>BOP clade</taxon>
        <taxon>Oryzoideae</taxon>
        <taxon>Oryzeae</taxon>
        <taxon>Oryzinae</taxon>
        <taxon>Oryza</taxon>
    </lineage>
</organism>
<keyword evidence="3" id="KW-1185">Reference proteome</keyword>
<sequence length="136" mass="14301">MAAGGVAAPERGETAVPLAPGSPPERRVTPYGSDPATDEDRVSGEGMPTNGESGWTRRSALGFPCFAPWRRWQSAPSGCLHGDGRVGRRRCWCPLLVPDLETKLLPTIRSSVLVHPSKTAKEIGDGGGSGPRDAAL</sequence>
<feature type="region of interest" description="Disordered" evidence="1">
    <location>
        <begin position="1"/>
        <end position="55"/>
    </location>
</feature>
<proteinExistence type="predicted"/>
<dbReference type="AlphaFoldDB" id="A0A0E0JYW5"/>
<dbReference type="EnsemblPlants" id="OPUNC02G12120.1">
    <property type="protein sequence ID" value="OPUNC02G12120.1"/>
    <property type="gene ID" value="OPUNC02G12120"/>
</dbReference>
<evidence type="ECO:0000313" key="2">
    <source>
        <dbReference type="EnsemblPlants" id="OPUNC02G12120.1"/>
    </source>
</evidence>
<accession>A0A0E0JYW5</accession>
<evidence type="ECO:0000256" key="1">
    <source>
        <dbReference type="SAM" id="MobiDB-lite"/>
    </source>
</evidence>
<dbReference type="Proteomes" id="UP000026962">
    <property type="component" value="Chromosome 2"/>
</dbReference>
<dbReference type="Gramene" id="OPUNC02G12120.1">
    <property type="protein sequence ID" value="OPUNC02G12120.1"/>
    <property type="gene ID" value="OPUNC02G12120"/>
</dbReference>
<dbReference type="HOGENOM" id="CLU_1878786_0_0_1"/>
<evidence type="ECO:0000313" key="3">
    <source>
        <dbReference type="Proteomes" id="UP000026962"/>
    </source>
</evidence>
<name>A0A0E0JYW5_ORYPU</name>
<protein>
    <submittedName>
        <fullName evidence="2">Uncharacterized protein</fullName>
    </submittedName>
</protein>